<evidence type="ECO:0000313" key="2">
    <source>
        <dbReference type="Proteomes" id="UP000017246"/>
    </source>
</evidence>
<gene>
    <name evidence="1" type="ORF">EmuJ_001139800</name>
</gene>
<reference evidence="1" key="2">
    <citation type="submission" date="2015-11" db="EMBL/GenBank/DDBJ databases">
        <authorList>
            <person name="Zhang Y."/>
            <person name="Guo Z."/>
        </authorList>
    </citation>
    <scope>NUCLEOTIDE SEQUENCE</scope>
</reference>
<proteinExistence type="predicted"/>
<accession>A0A068YK24</accession>
<dbReference type="OrthoDB" id="6221288at2759"/>
<keyword evidence="2" id="KW-1185">Reference proteome</keyword>
<evidence type="ECO:0000313" key="1">
    <source>
        <dbReference type="EMBL" id="CDS43621.1"/>
    </source>
</evidence>
<protein>
    <submittedName>
        <fullName evidence="1">Uncharacterized protein</fullName>
    </submittedName>
</protein>
<dbReference type="EMBL" id="LN902848">
    <property type="protein sequence ID" value="CDS43621.1"/>
    <property type="molecule type" value="Genomic_DNA"/>
</dbReference>
<dbReference type="Proteomes" id="UP000017246">
    <property type="component" value="Unassembled WGS sequence"/>
</dbReference>
<dbReference type="OMA" id="DMANEDR"/>
<sequence>MGTSSNDSSLTNQGHDPLYDPHPVYNHFTDMVTIRVGRCPFVIDTEGRERVPACLYALFRNIHVEHLTTLDLDDPHSFIMLLNYWRAAPPLEDVRLVAHFLLREARSVEDCLAVVEKQTALFNFNVLKMILKQTRPPILYLDYDTCTAIDESNVVFPLGTFADSRMDGLFPTDMANEDRLQRYCMETNSVVYRQRISMQMAAINCYVYKDLMCIPCDFHRAVVRNIFYNLCILVREVALREFRNHHISSGPLFMPRAVFKSKYLRLIISKLAYFIAEQLICLDPRWVAQKYAQSNVSSYVDTQEWLDNEEAKMKRRALMNILCCNINCLWLRGCKLDDFRFDDASSAIVDLFKAEVARRFVPLTPPAGPPNQ</sequence>
<name>A0A068YK24_ECHMU</name>
<organism evidence="1 2">
    <name type="scientific">Echinococcus multilocularis</name>
    <name type="common">Fox tapeworm</name>
    <dbReference type="NCBI Taxonomy" id="6211"/>
    <lineage>
        <taxon>Eukaryota</taxon>
        <taxon>Metazoa</taxon>
        <taxon>Spiralia</taxon>
        <taxon>Lophotrochozoa</taxon>
        <taxon>Platyhelminthes</taxon>
        <taxon>Cestoda</taxon>
        <taxon>Eucestoda</taxon>
        <taxon>Cyclophyllidea</taxon>
        <taxon>Taeniidae</taxon>
        <taxon>Echinococcus</taxon>
    </lineage>
</organism>
<reference evidence="1" key="1">
    <citation type="journal article" date="2013" name="Nature">
        <title>The genomes of four tapeworm species reveal adaptations to parasitism.</title>
        <authorList>
            <person name="Tsai I.J."/>
            <person name="Zarowiecki M."/>
            <person name="Holroyd N."/>
            <person name="Garciarrubio A."/>
            <person name="Sanchez-Flores A."/>
            <person name="Brooks K.L."/>
            <person name="Tracey A."/>
            <person name="Bobes R.J."/>
            <person name="Fragoso G."/>
            <person name="Sciutto E."/>
            <person name="Aslett M."/>
            <person name="Beasley H."/>
            <person name="Bennett H.M."/>
            <person name="Cai J."/>
            <person name="Camicia F."/>
            <person name="Clark R."/>
            <person name="Cucher M."/>
            <person name="De Silva N."/>
            <person name="Day T.A."/>
            <person name="Deplazes P."/>
            <person name="Estrada K."/>
            <person name="Fernandez C."/>
            <person name="Holland P.W."/>
            <person name="Hou J."/>
            <person name="Hu S."/>
            <person name="Huckvale T."/>
            <person name="Hung S.S."/>
            <person name="Kamenetzky L."/>
            <person name="Keane J.A."/>
            <person name="Kiss F."/>
            <person name="Koziol U."/>
            <person name="Lambert O."/>
            <person name="Liu K."/>
            <person name="Luo X."/>
            <person name="Luo Y."/>
            <person name="Macchiaroli N."/>
            <person name="Nichol S."/>
            <person name="Paps J."/>
            <person name="Parkinson J."/>
            <person name="Pouchkina-Stantcheva N."/>
            <person name="Riddiford N."/>
            <person name="Rosenzvit M."/>
            <person name="Salinas G."/>
            <person name="Wasmuth J.D."/>
            <person name="Zamanian M."/>
            <person name="Zheng Y."/>
            <person name="Cai X."/>
            <person name="Soberon X."/>
            <person name="Olson P.D."/>
            <person name="Laclette J.P."/>
            <person name="Brehm K."/>
            <person name="Berriman M."/>
            <person name="Garciarrubio A."/>
            <person name="Bobes R.J."/>
            <person name="Fragoso G."/>
            <person name="Sanchez-Flores A."/>
            <person name="Estrada K."/>
            <person name="Cevallos M.A."/>
            <person name="Morett E."/>
            <person name="Gonzalez V."/>
            <person name="Portillo T."/>
            <person name="Ochoa-Leyva A."/>
            <person name="Jose M.V."/>
            <person name="Sciutto E."/>
            <person name="Landa A."/>
            <person name="Jimenez L."/>
            <person name="Valdes V."/>
            <person name="Carrero J.C."/>
            <person name="Larralde C."/>
            <person name="Morales-Montor J."/>
            <person name="Limon-Lason J."/>
            <person name="Soberon X."/>
            <person name="Laclette J.P."/>
        </authorList>
    </citation>
    <scope>NUCLEOTIDE SEQUENCE [LARGE SCALE GENOMIC DNA]</scope>
</reference>
<dbReference type="AlphaFoldDB" id="A0A068YK24"/>